<dbReference type="AlphaFoldDB" id="A0A2H0XXT8"/>
<gene>
    <name evidence="1" type="ORF">COT42_04605</name>
</gene>
<dbReference type="SUPFAM" id="SSF110296">
    <property type="entry name" value="Oligoxyloglucan reducing end-specific cellobiohydrolase"/>
    <property type="match status" value="1"/>
</dbReference>
<dbReference type="Proteomes" id="UP000231343">
    <property type="component" value="Unassembled WGS sequence"/>
</dbReference>
<accession>A0A2H0XXT8</accession>
<comment type="caution">
    <text evidence="1">The sequence shown here is derived from an EMBL/GenBank/DDBJ whole genome shotgun (WGS) entry which is preliminary data.</text>
</comment>
<organism evidence="1 2">
    <name type="scientific">Candidatus Saganbacteria bacterium CG08_land_8_20_14_0_20_45_16</name>
    <dbReference type="NCBI Taxonomy" id="2014293"/>
    <lineage>
        <taxon>Bacteria</taxon>
        <taxon>Bacillati</taxon>
        <taxon>Saganbacteria</taxon>
    </lineage>
</organism>
<evidence type="ECO:0000313" key="1">
    <source>
        <dbReference type="EMBL" id="PIS29746.1"/>
    </source>
</evidence>
<name>A0A2H0XXT8_UNCSA</name>
<evidence type="ECO:0008006" key="3">
    <source>
        <dbReference type="Google" id="ProtNLM"/>
    </source>
</evidence>
<reference evidence="1 2" key="1">
    <citation type="submission" date="2017-09" db="EMBL/GenBank/DDBJ databases">
        <title>Depth-based differentiation of microbial function through sediment-hosted aquifers and enrichment of novel symbionts in the deep terrestrial subsurface.</title>
        <authorList>
            <person name="Probst A.J."/>
            <person name="Ladd B."/>
            <person name="Jarett J.K."/>
            <person name="Geller-Mcgrath D.E."/>
            <person name="Sieber C.M."/>
            <person name="Emerson J.B."/>
            <person name="Anantharaman K."/>
            <person name="Thomas B.C."/>
            <person name="Malmstrom R."/>
            <person name="Stieglmeier M."/>
            <person name="Klingl A."/>
            <person name="Woyke T."/>
            <person name="Ryan C.M."/>
            <person name="Banfield J.F."/>
        </authorList>
    </citation>
    <scope>NUCLEOTIDE SEQUENCE [LARGE SCALE GENOMIC DNA]</scope>
    <source>
        <strain evidence="1">CG08_land_8_20_14_0_20_45_16</strain>
    </source>
</reference>
<proteinExistence type="predicted"/>
<sequence length="66" mass="7108">MAFVSTLEGWVVSSSNGHEVYHTLDSGNSWVAQYLPSSCSLNGVCFFDASHGWAVGALGEILRYVP</sequence>
<dbReference type="EMBL" id="PEYM01000075">
    <property type="protein sequence ID" value="PIS29746.1"/>
    <property type="molecule type" value="Genomic_DNA"/>
</dbReference>
<protein>
    <recommendedName>
        <fullName evidence="3">Photosynthesis system II assembly factor Ycf48/Hcf136-like domain-containing protein</fullName>
    </recommendedName>
</protein>
<evidence type="ECO:0000313" key="2">
    <source>
        <dbReference type="Proteomes" id="UP000231343"/>
    </source>
</evidence>